<dbReference type="Gene3D" id="1.10.10.10">
    <property type="entry name" value="Winged helix-like DNA-binding domain superfamily/Winged helix DNA-binding domain"/>
    <property type="match status" value="1"/>
</dbReference>
<sequence>MQKYVVISNDIRNKIVNGEFVANQQIPFEKDMCIHYNASKMTVKKAVDILVAEGLIIKRRGSGTFVKDLNLEEIERVTMANQFRGTTALNAGKKVHSKILNFSIMKVPEDAAKKLNISLGSFVYDIYRVRYVEDEPTVMEKIYMPIDLIPNIKEKNINGSIYDYIEKDLHLKIQSAHRTVSVRKATDFEADELGLEKGDPVAVAEQVGYLDTGHAFEFSTSVHRYDKFAVEIVLTRN</sequence>
<dbReference type="InterPro" id="IPR011663">
    <property type="entry name" value="UTRA"/>
</dbReference>
<dbReference type="Pfam" id="PF07702">
    <property type="entry name" value="UTRA"/>
    <property type="match status" value="1"/>
</dbReference>
<evidence type="ECO:0000313" key="7">
    <source>
        <dbReference type="Proteomes" id="UP000195985"/>
    </source>
</evidence>
<keyword evidence="7" id="KW-1185">Reference proteome</keyword>
<dbReference type="SUPFAM" id="SSF64288">
    <property type="entry name" value="Chorismate lyase-like"/>
    <property type="match status" value="1"/>
</dbReference>
<dbReference type="OrthoDB" id="9815017at2"/>
<dbReference type="FunFam" id="3.40.1410.10:FF:000008">
    <property type="entry name" value="Transcriptional regulator, GntR family"/>
    <property type="match status" value="1"/>
</dbReference>
<dbReference type="PROSITE" id="PS50949">
    <property type="entry name" value="HTH_GNTR"/>
    <property type="match status" value="1"/>
</dbReference>
<feature type="domain" description="HTH gntR-type" evidence="5">
    <location>
        <begin position="1"/>
        <end position="69"/>
    </location>
</feature>
<dbReference type="Gene3D" id="3.40.1410.10">
    <property type="entry name" value="Chorismate lyase-like"/>
    <property type="match status" value="1"/>
</dbReference>
<dbReference type="STRING" id="43064.SAMN04488086_101361"/>
<keyword evidence="3" id="KW-0238">DNA-binding</keyword>
<dbReference type="SUPFAM" id="SSF46785">
    <property type="entry name" value="Winged helix' DNA-binding domain"/>
    <property type="match status" value="1"/>
</dbReference>
<dbReference type="RefSeq" id="WP_086942292.1">
    <property type="nucleotide sequence ID" value="NZ_FONM01000001.1"/>
</dbReference>
<dbReference type="PANTHER" id="PTHR44846">
    <property type="entry name" value="MANNOSYL-D-GLYCERATE TRANSPORT/METABOLISM SYSTEM REPRESSOR MNGR-RELATED"/>
    <property type="match status" value="1"/>
</dbReference>
<evidence type="ECO:0000313" key="6">
    <source>
        <dbReference type="EMBL" id="SLM51493.1"/>
    </source>
</evidence>
<dbReference type="InterPro" id="IPR036390">
    <property type="entry name" value="WH_DNA-bd_sf"/>
</dbReference>
<dbReference type="EMBL" id="FWEY01000002">
    <property type="protein sequence ID" value="SLM51493.1"/>
    <property type="molecule type" value="Genomic_DNA"/>
</dbReference>
<accession>A0A1W1IFD6</accession>
<dbReference type="GO" id="GO:0003700">
    <property type="term" value="F:DNA-binding transcription factor activity"/>
    <property type="evidence" value="ECO:0007669"/>
    <property type="project" value="InterPro"/>
</dbReference>
<evidence type="ECO:0000256" key="1">
    <source>
        <dbReference type="ARBA" id="ARBA00022491"/>
    </source>
</evidence>
<dbReference type="GO" id="GO:0003677">
    <property type="term" value="F:DNA binding"/>
    <property type="evidence" value="ECO:0007669"/>
    <property type="project" value="UniProtKB-KW"/>
</dbReference>
<organism evidence="6 7">
    <name type="scientific">Trichococcus pasteurii</name>
    <dbReference type="NCBI Taxonomy" id="43064"/>
    <lineage>
        <taxon>Bacteria</taxon>
        <taxon>Bacillati</taxon>
        <taxon>Bacillota</taxon>
        <taxon>Bacilli</taxon>
        <taxon>Lactobacillales</taxon>
        <taxon>Carnobacteriaceae</taxon>
        <taxon>Trichococcus</taxon>
    </lineage>
</organism>
<dbReference type="InterPro" id="IPR036388">
    <property type="entry name" value="WH-like_DNA-bd_sf"/>
</dbReference>
<dbReference type="InterPro" id="IPR050679">
    <property type="entry name" value="Bact_HTH_transcr_reg"/>
</dbReference>
<reference evidence="7" key="1">
    <citation type="submission" date="2016-04" db="EMBL/GenBank/DDBJ databases">
        <authorList>
            <person name="Strepis N."/>
        </authorList>
    </citation>
    <scope>NUCLEOTIDE SEQUENCE [LARGE SCALE GENOMIC DNA]</scope>
</reference>
<evidence type="ECO:0000256" key="3">
    <source>
        <dbReference type="ARBA" id="ARBA00023125"/>
    </source>
</evidence>
<dbReference type="InterPro" id="IPR028978">
    <property type="entry name" value="Chorismate_lyase_/UTRA_dom_sf"/>
</dbReference>
<dbReference type="GO" id="GO:0045892">
    <property type="term" value="P:negative regulation of DNA-templated transcription"/>
    <property type="evidence" value="ECO:0007669"/>
    <property type="project" value="TreeGrafter"/>
</dbReference>
<evidence type="ECO:0000256" key="2">
    <source>
        <dbReference type="ARBA" id="ARBA00023015"/>
    </source>
</evidence>
<dbReference type="InterPro" id="IPR000524">
    <property type="entry name" value="Tscrpt_reg_HTH_GntR"/>
</dbReference>
<gene>
    <name evidence="6" type="ORF">TPAS_1169</name>
</gene>
<dbReference type="Proteomes" id="UP000195985">
    <property type="component" value="Unassembled WGS sequence"/>
</dbReference>
<dbReference type="CDD" id="cd07377">
    <property type="entry name" value="WHTH_GntR"/>
    <property type="match status" value="1"/>
</dbReference>
<keyword evidence="2" id="KW-0805">Transcription regulation</keyword>
<dbReference type="PANTHER" id="PTHR44846:SF5">
    <property type="entry name" value="HTH-TYPE TRANSCRIPTIONAL REGULATOR GMUR"/>
    <property type="match status" value="1"/>
</dbReference>
<proteinExistence type="predicted"/>
<dbReference type="SMART" id="SM00866">
    <property type="entry name" value="UTRA"/>
    <property type="match status" value="1"/>
</dbReference>
<evidence type="ECO:0000259" key="5">
    <source>
        <dbReference type="PROSITE" id="PS50949"/>
    </source>
</evidence>
<dbReference type="Pfam" id="PF00392">
    <property type="entry name" value="GntR"/>
    <property type="match status" value="1"/>
</dbReference>
<keyword evidence="4" id="KW-0804">Transcription</keyword>
<name>A0A1W1IFD6_9LACT</name>
<keyword evidence="1" id="KW-0678">Repressor</keyword>
<evidence type="ECO:0000256" key="4">
    <source>
        <dbReference type="ARBA" id="ARBA00023163"/>
    </source>
</evidence>
<dbReference type="SMART" id="SM00345">
    <property type="entry name" value="HTH_GNTR"/>
    <property type="match status" value="1"/>
</dbReference>
<protein>
    <submittedName>
        <fullName evidence="6">Transcription regulator hth gntr</fullName>
    </submittedName>
</protein>
<dbReference type="AlphaFoldDB" id="A0A1W1IFD6"/>